<dbReference type="Proteomes" id="UP001519332">
    <property type="component" value="Unassembled WGS sequence"/>
</dbReference>
<dbReference type="CDD" id="cd04301">
    <property type="entry name" value="NAT_SF"/>
    <property type="match status" value="1"/>
</dbReference>
<dbReference type="RefSeq" id="WP_209641205.1">
    <property type="nucleotide sequence ID" value="NZ_JAGINW010000001.1"/>
</dbReference>
<sequence>MTVREAGYADLPSVGRLLGAAFQDDPVSEWVFPEAERRQAVQPAFFEAFATAALDTGGVVYVRADAIAATVWFPGGEDDGDEDDFMARFGMLTDEEAATFGRLAGLMAEHHPEHGAHMHLQFIGVLPARQRSGIGGELLEHNLAVLDKDSTPAYLEASSQLSPPLYERLGFEHIGVPFGPAGGPRMYPMWRQLV</sequence>
<name>A0ABS4TID5_9PSEU</name>
<dbReference type="PANTHER" id="PTHR42791:SF1">
    <property type="entry name" value="N-ACETYLTRANSFERASE DOMAIN-CONTAINING PROTEIN"/>
    <property type="match status" value="1"/>
</dbReference>
<evidence type="ECO:0000313" key="3">
    <source>
        <dbReference type="Proteomes" id="UP001519332"/>
    </source>
</evidence>
<keyword evidence="3" id="KW-1185">Reference proteome</keyword>
<dbReference type="PROSITE" id="PS51186">
    <property type="entry name" value="GNAT"/>
    <property type="match status" value="1"/>
</dbReference>
<dbReference type="InterPro" id="IPR000182">
    <property type="entry name" value="GNAT_dom"/>
</dbReference>
<dbReference type="PANTHER" id="PTHR42791">
    <property type="entry name" value="GNAT FAMILY ACETYLTRANSFERASE"/>
    <property type="match status" value="1"/>
</dbReference>
<dbReference type="InterPro" id="IPR016181">
    <property type="entry name" value="Acyl_CoA_acyltransferase"/>
</dbReference>
<dbReference type="Pfam" id="PF13508">
    <property type="entry name" value="Acetyltransf_7"/>
    <property type="match status" value="1"/>
</dbReference>
<dbReference type="SUPFAM" id="SSF55729">
    <property type="entry name" value="Acyl-CoA N-acyltransferases (Nat)"/>
    <property type="match status" value="1"/>
</dbReference>
<dbReference type="InterPro" id="IPR052523">
    <property type="entry name" value="Trichothecene_AcTrans"/>
</dbReference>
<evidence type="ECO:0000313" key="2">
    <source>
        <dbReference type="EMBL" id="MBP2324111.1"/>
    </source>
</evidence>
<proteinExistence type="predicted"/>
<gene>
    <name evidence="2" type="ORF">JOF56_004496</name>
</gene>
<dbReference type="Gene3D" id="3.40.630.30">
    <property type="match status" value="1"/>
</dbReference>
<protein>
    <submittedName>
        <fullName evidence="2">Ribosomal protein S18 acetylase RimI-like enzyme</fullName>
    </submittedName>
</protein>
<evidence type="ECO:0000259" key="1">
    <source>
        <dbReference type="PROSITE" id="PS51186"/>
    </source>
</evidence>
<dbReference type="EMBL" id="JAGINW010000001">
    <property type="protein sequence ID" value="MBP2324111.1"/>
    <property type="molecule type" value="Genomic_DNA"/>
</dbReference>
<comment type="caution">
    <text evidence="2">The sequence shown here is derived from an EMBL/GenBank/DDBJ whole genome shotgun (WGS) entry which is preliminary data.</text>
</comment>
<reference evidence="2 3" key="1">
    <citation type="submission" date="2021-03" db="EMBL/GenBank/DDBJ databases">
        <title>Sequencing the genomes of 1000 actinobacteria strains.</title>
        <authorList>
            <person name="Klenk H.-P."/>
        </authorList>
    </citation>
    <scope>NUCLEOTIDE SEQUENCE [LARGE SCALE GENOMIC DNA]</scope>
    <source>
        <strain evidence="2 3">DSM 46670</strain>
    </source>
</reference>
<feature type="domain" description="N-acetyltransferase" evidence="1">
    <location>
        <begin position="1"/>
        <end position="194"/>
    </location>
</feature>
<organism evidence="2 3">
    <name type="scientific">Kibdelosporangium banguiense</name>
    <dbReference type="NCBI Taxonomy" id="1365924"/>
    <lineage>
        <taxon>Bacteria</taxon>
        <taxon>Bacillati</taxon>
        <taxon>Actinomycetota</taxon>
        <taxon>Actinomycetes</taxon>
        <taxon>Pseudonocardiales</taxon>
        <taxon>Pseudonocardiaceae</taxon>
        <taxon>Kibdelosporangium</taxon>
    </lineage>
</organism>
<accession>A0ABS4TID5</accession>